<dbReference type="PANTHER" id="PTHR30373:SF2">
    <property type="entry name" value="UPF0603 PROTEIN YGCG"/>
    <property type="match status" value="1"/>
</dbReference>
<dbReference type="RefSeq" id="WP_275614438.1">
    <property type="nucleotide sequence ID" value="NZ_JARFVB010000001.1"/>
</dbReference>
<feature type="transmembrane region" description="Helical" evidence="2">
    <location>
        <begin position="176"/>
        <end position="198"/>
    </location>
</feature>
<feature type="region of interest" description="Disordered" evidence="1">
    <location>
        <begin position="305"/>
        <end position="345"/>
    </location>
</feature>
<feature type="domain" description="TPM" evidence="3">
    <location>
        <begin position="30"/>
        <end position="153"/>
    </location>
</feature>
<dbReference type="EMBL" id="JARFVB010000001">
    <property type="protein sequence ID" value="MDF0715177.1"/>
    <property type="molecule type" value="Genomic_DNA"/>
</dbReference>
<gene>
    <name evidence="4" type="ORF">PY092_03360</name>
</gene>
<feature type="compositionally biased region" description="Low complexity" evidence="1">
    <location>
        <begin position="309"/>
        <end position="329"/>
    </location>
</feature>
<accession>A0ABT5XVG5</accession>
<reference evidence="4 5" key="1">
    <citation type="submission" date="2023-03" db="EMBL/GenBank/DDBJ databases">
        <title>Muricauda XX sp. nov. and Muricauda XXX sp. nov., two novel species isolated from Okinawa Trough.</title>
        <authorList>
            <person name="Cao W."/>
            <person name="Deng X."/>
        </authorList>
    </citation>
    <scope>NUCLEOTIDE SEQUENCE [LARGE SCALE GENOMIC DNA]</scope>
    <source>
        <strain evidence="4 5">334s03</strain>
    </source>
</reference>
<dbReference type="InterPro" id="IPR007621">
    <property type="entry name" value="TPM_dom"/>
</dbReference>
<keyword evidence="2" id="KW-1133">Transmembrane helix</keyword>
<dbReference type="PANTHER" id="PTHR30373">
    <property type="entry name" value="UPF0603 PROTEIN YGCG"/>
    <property type="match status" value="1"/>
</dbReference>
<evidence type="ECO:0000313" key="4">
    <source>
        <dbReference type="EMBL" id="MDF0715177.1"/>
    </source>
</evidence>
<feature type="compositionally biased region" description="Gly residues" evidence="1">
    <location>
        <begin position="330"/>
        <end position="345"/>
    </location>
</feature>
<sequence>MLKAGWVGFLFLICWLCTAQQEYPKLTEIVTDNARIFSQPQLEGLRTKLYRLESETTNQLVILTIDELGNETIEEYALEVFNQNRLGQEGKDNGILILFSKLDREVRIEVGYGLEPYITDAVASRIIRDTMIPRFKEEDYFGGLDAATNQIIEFLNNPDALEEFKAEIESESRMPWWLLGIIGLFLMMFVAAGGFIFYKGYTTLIEIFRGVFIGKLAVIRGVFMASFMMFPLVFGLVFMGMPVFFMSLLLGFDDELSGLVKDFTWVLFVVVAFMVLTIVLVFKKMKDKGDEDVKLSFFKSDKDYMSKTFSSSGTNSFGSGSSSGSSSSFSGGGGSSGGGGASGSW</sequence>
<dbReference type="Pfam" id="PF04536">
    <property type="entry name" value="TPM_phosphatase"/>
    <property type="match status" value="1"/>
</dbReference>
<keyword evidence="2" id="KW-0472">Membrane</keyword>
<evidence type="ECO:0000256" key="1">
    <source>
        <dbReference type="SAM" id="MobiDB-lite"/>
    </source>
</evidence>
<dbReference type="Proteomes" id="UP001221366">
    <property type="component" value="Unassembled WGS sequence"/>
</dbReference>
<comment type="caution">
    <text evidence="4">The sequence shown here is derived from an EMBL/GenBank/DDBJ whole genome shotgun (WGS) entry which is preliminary data.</text>
</comment>
<feature type="transmembrane region" description="Helical" evidence="2">
    <location>
        <begin position="263"/>
        <end position="282"/>
    </location>
</feature>
<dbReference type="Gene3D" id="3.10.310.50">
    <property type="match status" value="1"/>
</dbReference>
<protein>
    <submittedName>
        <fullName evidence="4">TPM domain-containing protein</fullName>
    </submittedName>
</protein>
<feature type="transmembrane region" description="Helical" evidence="2">
    <location>
        <begin position="218"/>
        <end position="251"/>
    </location>
</feature>
<organism evidence="4 5">
    <name type="scientific">Flagellimonas yonaguniensis</name>
    <dbReference type="NCBI Taxonomy" id="3031325"/>
    <lineage>
        <taxon>Bacteria</taxon>
        <taxon>Pseudomonadati</taxon>
        <taxon>Bacteroidota</taxon>
        <taxon>Flavobacteriia</taxon>
        <taxon>Flavobacteriales</taxon>
        <taxon>Flavobacteriaceae</taxon>
        <taxon>Flagellimonas</taxon>
    </lineage>
</organism>
<evidence type="ECO:0000259" key="3">
    <source>
        <dbReference type="Pfam" id="PF04536"/>
    </source>
</evidence>
<keyword evidence="5" id="KW-1185">Reference proteome</keyword>
<proteinExistence type="predicted"/>
<keyword evidence="2" id="KW-0812">Transmembrane</keyword>
<name>A0ABT5XVG5_9FLAO</name>
<evidence type="ECO:0000256" key="2">
    <source>
        <dbReference type="SAM" id="Phobius"/>
    </source>
</evidence>
<evidence type="ECO:0000313" key="5">
    <source>
        <dbReference type="Proteomes" id="UP001221366"/>
    </source>
</evidence>